<feature type="domain" description="FRG" evidence="1">
    <location>
        <begin position="20"/>
        <end position="132"/>
    </location>
</feature>
<dbReference type="RefSeq" id="WP_284377472.1">
    <property type="nucleotide sequence ID" value="NZ_BSNM01000002.1"/>
</dbReference>
<name>A0AA37S662_9GAMM</name>
<protein>
    <submittedName>
        <fullName evidence="2">FRG domain-containing protein</fullName>
    </submittedName>
</protein>
<gene>
    <name evidence="2" type="ORF">GCM10007876_00950</name>
</gene>
<reference evidence="2" key="2">
    <citation type="submission" date="2023-01" db="EMBL/GenBank/DDBJ databases">
        <title>Draft genome sequence of Litoribrevibacter albus strain NBRC 110071.</title>
        <authorList>
            <person name="Sun Q."/>
            <person name="Mori K."/>
        </authorList>
    </citation>
    <scope>NUCLEOTIDE SEQUENCE</scope>
    <source>
        <strain evidence="2">NBRC 110071</strain>
    </source>
</reference>
<sequence>MKTKTIERWSDFDRLVGRKHFRKWIFRGQSCSDWPLKSSLHRAFEEAQCIHKLKNGNEKNLNRIEHERVMIDRFKCNAHLYLDHLPQSEDLLSWLSLMQHYGAPTRLLDFSFSPYVALFFALESGEQDAVVYSINHNAIRNDDDEYFGKNRLEIYSRILEPTGTEDDPCLFAFEPTFSNQRLLSQQGLFVATNTLDISHEQILNEYDIQDTDVVKIVIPAKHRFEGLRKLNKMNINSSNIYPGLDGFCKSMRRQPVFGLEWQKRVGNEL</sequence>
<dbReference type="Proteomes" id="UP001161389">
    <property type="component" value="Unassembled WGS sequence"/>
</dbReference>
<evidence type="ECO:0000313" key="2">
    <source>
        <dbReference type="EMBL" id="GLQ29617.1"/>
    </source>
</evidence>
<dbReference type="EMBL" id="BSNM01000002">
    <property type="protein sequence ID" value="GLQ29617.1"/>
    <property type="molecule type" value="Genomic_DNA"/>
</dbReference>
<keyword evidence="3" id="KW-1185">Reference proteome</keyword>
<dbReference type="Pfam" id="PF08867">
    <property type="entry name" value="FRG"/>
    <property type="match status" value="1"/>
</dbReference>
<organism evidence="2 3">
    <name type="scientific">Litoribrevibacter albus</name>
    <dbReference type="NCBI Taxonomy" id="1473156"/>
    <lineage>
        <taxon>Bacteria</taxon>
        <taxon>Pseudomonadati</taxon>
        <taxon>Pseudomonadota</taxon>
        <taxon>Gammaproteobacteria</taxon>
        <taxon>Oceanospirillales</taxon>
        <taxon>Oceanospirillaceae</taxon>
        <taxon>Litoribrevibacter</taxon>
    </lineage>
</organism>
<evidence type="ECO:0000313" key="3">
    <source>
        <dbReference type="Proteomes" id="UP001161389"/>
    </source>
</evidence>
<dbReference type="SMART" id="SM00901">
    <property type="entry name" value="FRG"/>
    <property type="match status" value="1"/>
</dbReference>
<dbReference type="InterPro" id="IPR014966">
    <property type="entry name" value="FRG-dom"/>
</dbReference>
<reference evidence="2" key="1">
    <citation type="journal article" date="2014" name="Int. J. Syst. Evol. Microbiol.">
        <title>Complete genome sequence of Corynebacterium casei LMG S-19264T (=DSM 44701T), isolated from a smear-ripened cheese.</title>
        <authorList>
            <consortium name="US DOE Joint Genome Institute (JGI-PGF)"/>
            <person name="Walter F."/>
            <person name="Albersmeier A."/>
            <person name="Kalinowski J."/>
            <person name="Ruckert C."/>
        </authorList>
    </citation>
    <scope>NUCLEOTIDE SEQUENCE</scope>
    <source>
        <strain evidence="2">NBRC 110071</strain>
    </source>
</reference>
<accession>A0AA37S662</accession>
<proteinExistence type="predicted"/>
<evidence type="ECO:0000259" key="1">
    <source>
        <dbReference type="SMART" id="SM00901"/>
    </source>
</evidence>
<comment type="caution">
    <text evidence="2">The sequence shown here is derived from an EMBL/GenBank/DDBJ whole genome shotgun (WGS) entry which is preliminary data.</text>
</comment>
<dbReference type="AlphaFoldDB" id="A0AA37S662"/>